<protein>
    <submittedName>
        <fullName evidence="1">Uncharacterized protein</fullName>
    </submittedName>
</protein>
<reference evidence="1" key="1">
    <citation type="journal article" date="2023" name="Insect Mol. Biol.">
        <title>Genome sequencing provides insights into the evolution of gene families encoding plant cell wall-degrading enzymes in longhorned beetles.</title>
        <authorList>
            <person name="Shin N.R."/>
            <person name="Okamura Y."/>
            <person name="Kirsch R."/>
            <person name="Pauchet Y."/>
        </authorList>
    </citation>
    <scope>NUCLEOTIDE SEQUENCE</scope>
    <source>
        <strain evidence="1">MMC_N1</strain>
    </source>
</reference>
<accession>A0ABQ9J895</accession>
<dbReference type="EMBL" id="JAPWTJ010001084">
    <property type="protein sequence ID" value="KAJ8973907.1"/>
    <property type="molecule type" value="Genomic_DNA"/>
</dbReference>
<proteinExistence type="predicted"/>
<sequence>MFSMDTTRVMCNAFDEYTDMYDFYAMTNNYESVSSIFLWFRCPCIFIQGESIKVGLINSGATFYV</sequence>
<organism evidence="1 2">
    <name type="scientific">Molorchus minor</name>
    <dbReference type="NCBI Taxonomy" id="1323400"/>
    <lineage>
        <taxon>Eukaryota</taxon>
        <taxon>Metazoa</taxon>
        <taxon>Ecdysozoa</taxon>
        <taxon>Arthropoda</taxon>
        <taxon>Hexapoda</taxon>
        <taxon>Insecta</taxon>
        <taxon>Pterygota</taxon>
        <taxon>Neoptera</taxon>
        <taxon>Endopterygota</taxon>
        <taxon>Coleoptera</taxon>
        <taxon>Polyphaga</taxon>
        <taxon>Cucujiformia</taxon>
        <taxon>Chrysomeloidea</taxon>
        <taxon>Cerambycidae</taxon>
        <taxon>Lamiinae</taxon>
        <taxon>Monochamini</taxon>
        <taxon>Molorchus</taxon>
    </lineage>
</organism>
<name>A0ABQ9J895_9CUCU</name>
<dbReference type="Proteomes" id="UP001162164">
    <property type="component" value="Unassembled WGS sequence"/>
</dbReference>
<evidence type="ECO:0000313" key="2">
    <source>
        <dbReference type="Proteomes" id="UP001162164"/>
    </source>
</evidence>
<comment type="caution">
    <text evidence="1">The sequence shown here is derived from an EMBL/GenBank/DDBJ whole genome shotgun (WGS) entry which is preliminary data.</text>
</comment>
<evidence type="ECO:0000313" key="1">
    <source>
        <dbReference type="EMBL" id="KAJ8973907.1"/>
    </source>
</evidence>
<keyword evidence="2" id="KW-1185">Reference proteome</keyword>
<gene>
    <name evidence="1" type="ORF">NQ317_004178</name>
</gene>